<evidence type="ECO:0000259" key="5">
    <source>
        <dbReference type="Pfam" id="PF00551"/>
    </source>
</evidence>
<dbReference type="Pfam" id="PF00551">
    <property type="entry name" value="Formyl_trans_N"/>
    <property type="match status" value="1"/>
</dbReference>
<dbReference type="CDD" id="cd08645">
    <property type="entry name" value="FMT_core_GART"/>
    <property type="match status" value="1"/>
</dbReference>
<evidence type="ECO:0000313" key="7">
    <source>
        <dbReference type="Proteomes" id="UP000184693"/>
    </source>
</evidence>
<reference evidence="6 7" key="1">
    <citation type="submission" date="2016-11" db="EMBL/GenBank/DDBJ databases">
        <authorList>
            <person name="Jaros S."/>
            <person name="Januszkiewicz K."/>
            <person name="Wedrychowicz H."/>
        </authorList>
    </citation>
    <scope>NUCLEOTIDE SEQUENCE [LARGE SCALE GENOMIC DNA]</scope>
    <source>
        <strain evidence="6 7">GAS86</strain>
    </source>
</reference>
<dbReference type="Gene3D" id="3.40.50.170">
    <property type="entry name" value="Formyl transferase, N-terminal domain"/>
    <property type="match status" value="1"/>
</dbReference>
<feature type="binding site" evidence="4">
    <location>
        <position position="65"/>
    </location>
    <ligand>
        <name>(6R)-10-formyltetrahydrofolate</name>
        <dbReference type="ChEBI" id="CHEBI:195366"/>
    </ligand>
</feature>
<feature type="active site" description="Proton donor" evidence="4">
    <location>
        <position position="109"/>
    </location>
</feature>
<dbReference type="NCBIfam" id="TIGR00639">
    <property type="entry name" value="PurN"/>
    <property type="match status" value="1"/>
</dbReference>
<comment type="similarity">
    <text evidence="4">Belongs to the GART family.</text>
</comment>
<dbReference type="EMBL" id="FSRM01000001">
    <property type="protein sequence ID" value="SIN91172.1"/>
    <property type="molecule type" value="Genomic_DNA"/>
</dbReference>
<dbReference type="EC" id="2.1.2.2" evidence="4"/>
<name>A0A1N6F7A0_9BURK</name>
<evidence type="ECO:0000313" key="6">
    <source>
        <dbReference type="EMBL" id="SIN91172.1"/>
    </source>
</evidence>
<dbReference type="GO" id="GO:0006189">
    <property type="term" value="P:'de novo' IMP biosynthetic process"/>
    <property type="evidence" value="ECO:0007669"/>
    <property type="project" value="UniProtKB-UniRule"/>
</dbReference>
<feature type="binding site" evidence="4">
    <location>
        <begin position="12"/>
        <end position="14"/>
    </location>
    <ligand>
        <name>N(1)-(5-phospho-beta-D-ribosyl)glycinamide</name>
        <dbReference type="ChEBI" id="CHEBI:143788"/>
    </ligand>
</feature>
<dbReference type="AlphaFoldDB" id="A0A1N6F7A0"/>
<comment type="catalytic activity">
    <reaction evidence="4">
        <text>N(1)-(5-phospho-beta-D-ribosyl)glycinamide + (6R)-10-formyltetrahydrofolate = N(2)-formyl-N(1)-(5-phospho-beta-D-ribosyl)glycinamide + (6S)-5,6,7,8-tetrahydrofolate + H(+)</text>
        <dbReference type="Rhea" id="RHEA:15053"/>
        <dbReference type="ChEBI" id="CHEBI:15378"/>
        <dbReference type="ChEBI" id="CHEBI:57453"/>
        <dbReference type="ChEBI" id="CHEBI:143788"/>
        <dbReference type="ChEBI" id="CHEBI:147286"/>
        <dbReference type="ChEBI" id="CHEBI:195366"/>
        <dbReference type="EC" id="2.1.2.2"/>
    </reaction>
</comment>
<keyword evidence="3 4" id="KW-0658">Purine biosynthesis</keyword>
<accession>A0A1N6F7A0</accession>
<feature type="binding site" evidence="4">
    <location>
        <position position="107"/>
    </location>
    <ligand>
        <name>(6R)-10-formyltetrahydrofolate</name>
        <dbReference type="ChEBI" id="CHEBI:195366"/>
    </ligand>
</feature>
<evidence type="ECO:0000256" key="3">
    <source>
        <dbReference type="ARBA" id="ARBA00022755"/>
    </source>
</evidence>
<dbReference type="InterPro" id="IPR002376">
    <property type="entry name" value="Formyl_transf_N"/>
</dbReference>
<dbReference type="InterPro" id="IPR036477">
    <property type="entry name" value="Formyl_transf_N_sf"/>
</dbReference>
<dbReference type="GO" id="GO:0005829">
    <property type="term" value="C:cytosol"/>
    <property type="evidence" value="ECO:0007669"/>
    <property type="project" value="TreeGrafter"/>
</dbReference>
<dbReference type="Proteomes" id="UP000184693">
    <property type="component" value="Unassembled WGS sequence"/>
</dbReference>
<comment type="pathway">
    <text evidence="1 4">Purine metabolism; IMP biosynthesis via de novo pathway; N(2)-formyl-N(1)-(5-phospho-D-ribosyl)glycinamide from N(1)-(5-phospho-D-ribosyl)glycinamide (10-formyl THF route): step 1/1.</text>
</comment>
<feature type="domain" description="Formyl transferase N-terminal" evidence="5">
    <location>
        <begin position="2"/>
        <end position="182"/>
    </location>
</feature>
<comment type="function">
    <text evidence="4">Catalyzes the transfer of a formyl group from 10-formyltetrahydrofolate to 5-phospho-ribosyl-glycinamide (GAR), producing 5-phospho-ribosyl-N-formylglycinamide (FGAR) and tetrahydrofolate.</text>
</comment>
<dbReference type="UniPathway" id="UPA00074">
    <property type="reaction ID" value="UER00126"/>
</dbReference>
<evidence type="ECO:0000256" key="4">
    <source>
        <dbReference type="HAMAP-Rule" id="MF_01930"/>
    </source>
</evidence>
<protein>
    <recommendedName>
        <fullName evidence="4">Phosphoribosylglycinamide formyltransferase</fullName>
        <ecNumber evidence="4">2.1.2.2</ecNumber>
    </recommendedName>
    <alternativeName>
        <fullName evidence="4">5'-phosphoribosylglycinamide transformylase</fullName>
    </alternativeName>
    <alternativeName>
        <fullName evidence="4">GAR transformylase</fullName>
        <shortName evidence="4">GART</shortName>
    </alternativeName>
</protein>
<dbReference type="RefSeq" id="WP_074263552.1">
    <property type="nucleotide sequence ID" value="NZ_FSRM01000001.1"/>
</dbReference>
<organism evidence="6 7">
    <name type="scientific">Paraburkholderia phenazinium</name>
    <dbReference type="NCBI Taxonomy" id="60549"/>
    <lineage>
        <taxon>Bacteria</taxon>
        <taxon>Pseudomonadati</taxon>
        <taxon>Pseudomonadota</taxon>
        <taxon>Betaproteobacteria</taxon>
        <taxon>Burkholderiales</taxon>
        <taxon>Burkholderiaceae</taxon>
        <taxon>Paraburkholderia</taxon>
    </lineage>
</organism>
<comment type="caution">
    <text evidence="4">Lacks conserved residue(s) required for the propagation of feature annotation.</text>
</comment>
<dbReference type="SUPFAM" id="SSF53328">
    <property type="entry name" value="Formyltransferase"/>
    <property type="match status" value="1"/>
</dbReference>
<feature type="site" description="Raises pKa of active site His" evidence="4">
    <location>
        <position position="145"/>
    </location>
</feature>
<dbReference type="InterPro" id="IPR004607">
    <property type="entry name" value="GART"/>
</dbReference>
<evidence type="ECO:0000256" key="1">
    <source>
        <dbReference type="ARBA" id="ARBA00005054"/>
    </source>
</evidence>
<dbReference type="PANTHER" id="PTHR43369:SF2">
    <property type="entry name" value="PHOSPHORIBOSYLGLYCINAMIDE FORMYLTRANSFERASE"/>
    <property type="match status" value="1"/>
</dbReference>
<dbReference type="PANTHER" id="PTHR43369">
    <property type="entry name" value="PHOSPHORIBOSYLGLYCINAMIDE FORMYLTRANSFERASE"/>
    <property type="match status" value="1"/>
</dbReference>
<proteinExistence type="inferred from homology"/>
<evidence type="ECO:0000256" key="2">
    <source>
        <dbReference type="ARBA" id="ARBA00022679"/>
    </source>
</evidence>
<keyword evidence="2 4" id="KW-0808">Transferase</keyword>
<dbReference type="GO" id="GO:0004644">
    <property type="term" value="F:phosphoribosylglycinamide formyltransferase activity"/>
    <property type="evidence" value="ECO:0007669"/>
    <property type="project" value="UniProtKB-UniRule"/>
</dbReference>
<gene>
    <name evidence="4" type="primary">purN</name>
    <name evidence="6" type="ORF">SAMN05444168_1326</name>
</gene>
<sequence length="221" mass="23682">MKKLVILISGRGSNMEAIVRACSREEWPAQVAAVIASRPDAAGLAFAASHGIATAVVDHRQFPDRESFDAALARQIDAFAPDLVALAGFMRVLTPGFVDRYAGRMLNVHPSLLPSFAGLKTHQQALDAGVRLHGASVHFVTSQLDHGPIVVQSAVPVLNGDDAAALAERVLATEHVIYPRAVRWFVEGRLALDGLRVTLTPPEPQWLFADINSNKIAGEGV</sequence>
<dbReference type="HAMAP" id="MF_01930">
    <property type="entry name" value="PurN"/>
    <property type="match status" value="1"/>
</dbReference>
<dbReference type="OrthoDB" id="9806170at2"/>